<dbReference type="EMBL" id="CAJVPZ010041148">
    <property type="protein sequence ID" value="CAG8761079.1"/>
    <property type="molecule type" value="Genomic_DNA"/>
</dbReference>
<proteinExistence type="predicted"/>
<sequence>YIDYPDFVLCNNCTNGSQIHSASKPEINPLYSVFHPGIKHIACEKAIHSIDISVIITFILSDLCENCEADSISKHDENQGSKTHTEITSIE</sequence>
<name>A0A9N9J2N6_9GLOM</name>
<dbReference type="AlphaFoldDB" id="A0A9N9J2N6"/>
<accession>A0A9N9J2N6</accession>
<dbReference type="Proteomes" id="UP000789396">
    <property type="component" value="Unassembled WGS sequence"/>
</dbReference>
<evidence type="ECO:0000313" key="1">
    <source>
        <dbReference type="EMBL" id="CAG8761079.1"/>
    </source>
</evidence>
<gene>
    <name evidence="1" type="ORF">RFULGI_LOCUS14313</name>
</gene>
<reference evidence="1" key="1">
    <citation type="submission" date="2021-06" db="EMBL/GenBank/DDBJ databases">
        <authorList>
            <person name="Kallberg Y."/>
            <person name="Tangrot J."/>
            <person name="Rosling A."/>
        </authorList>
    </citation>
    <scope>NUCLEOTIDE SEQUENCE</scope>
    <source>
        <strain evidence="1">IN212</strain>
    </source>
</reference>
<protein>
    <submittedName>
        <fullName evidence="1">13487_t:CDS:1</fullName>
    </submittedName>
</protein>
<dbReference type="OrthoDB" id="2436355at2759"/>
<organism evidence="1 2">
    <name type="scientific">Racocetra fulgida</name>
    <dbReference type="NCBI Taxonomy" id="60492"/>
    <lineage>
        <taxon>Eukaryota</taxon>
        <taxon>Fungi</taxon>
        <taxon>Fungi incertae sedis</taxon>
        <taxon>Mucoromycota</taxon>
        <taxon>Glomeromycotina</taxon>
        <taxon>Glomeromycetes</taxon>
        <taxon>Diversisporales</taxon>
        <taxon>Gigasporaceae</taxon>
        <taxon>Racocetra</taxon>
    </lineage>
</organism>
<evidence type="ECO:0000313" key="2">
    <source>
        <dbReference type="Proteomes" id="UP000789396"/>
    </source>
</evidence>
<comment type="caution">
    <text evidence="1">The sequence shown here is derived from an EMBL/GenBank/DDBJ whole genome shotgun (WGS) entry which is preliminary data.</text>
</comment>
<keyword evidence="2" id="KW-1185">Reference proteome</keyword>
<feature type="non-terminal residue" evidence="1">
    <location>
        <position position="1"/>
    </location>
</feature>